<dbReference type="InterPro" id="IPR008972">
    <property type="entry name" value="Cupredoxin"/>
</dbReference>
<dbReference type="Gene3D" id="1.10.30.10">
    <property type="entry name" value="High mobility group box domain"/>
    <property type="match status" value="1"/>
</dbReference>
<dbReference type="Gene3D" id="1.10.150.60">
    <property type="entry name" value="ARID DNA-binding domain"/>
    <property type="match status" value="1"/>
</dbReference>
<dbReference type="GO" id="GO:0009055">
    <property type="term" value="F:electron transfer activity"/>
    <property type="evidence" value="ECO:0007669"/>
    <property type="project" value="UniProtKB-UniRule"/>
</dbReference>
<feature type="binding site" evidence="8">
    <location>
        <position position="467"/>
    </location>
    <ligand>
        <name>Cu cation</name>
        <dbReference type="ChEBI" id="CHEBI:23378"/>
    </ligand>
</feature>
<dbReference type="InterPro" id="IPR028871">
    <property type="entry name" value="BlueCu_1_BS"/>
</dbReference>
<dbReference type="InterPro" id="IPR045303">
    <property type="entry name" value="ARID_HMGB9-like"/>
</dbReference>
<dbReference type="Gene3D" id="2.60.40.420">
    <property type="entry name" value="Cupredoxins - blue copper proteins"/>
    <property type="match status" value="1"/>
</dbReference>
<dbReference type="Pfam" id="PF01388">
    <property type="entry name" value="ARID"/>
    <property type="match status" value="1"/>
</dbReference>
<comment type="cofactor">
    <cofactor evidence="8">
        <name>Cu(2+)</name>
        <dbReference type="ChEBI" id="CHEBI:29036"/>
    </cofactor>
    <text evidence="8">The crystal structure with reduced Cu(1+) has also been determined.</text>
</comment>
<reference evidence="14" key="1">
    <citation type="submission" date="2021-01" db="EMBL/GenBank/DDBJ databases">
        <authorList>
            <person name="Bezrukov I."/>
        </authorList>
    </citation>
    <scope>NUCLEOTIDE SEQUENCE</scope>
</reference>
<name>A0A8S1ZWK3_ARAAE</name>
<dbReference type="SMART" id="SM00398">
    <property type="entry name" value="HMG"/>
    <property type="match status" value="1"/>
</dbReference>
<keyword evidence="6 8" id="KW-0186">Copper</keyword>
<comment type="function">
    <text evidence="10">Participates in electron transfer between P700 and the cytochrome b6-f complex in photosystem I.</text>
</comment>
<evidence type="ECO:0000256" key="10">
    <source>
        <dbReference type="RuleBase" id="RU363020"/>
    </source>
</evidence>
<dbReference type="PROSITE" id="PS00196">
    <property type="entry name" value="COPPER_BLUE"/>
    <property type="match status" value="1"/>
</dbReference>
<keyword evidence="3 10" id="KW-0813">Transport</keyword>
<dbReference type="InterPro" id="IPR001235">
    <property type="entry name" value="Copper_blue_Plastocyanin"/>
</dbReference>
<feature type="binding site" evidence="8">
    <location>
        <position position="464"/>
    </location>
    <ligand>
        <name>Cu cation</name>
        <dbReference type="ChEBI" id="CHEBI:23378"/>
    </ligand>
</feature>
<feature type="compositionally biased region" description="Basic residues" evidence="11">
    <location>
        <begin position="220"/>
        <end position="232"/>
    </location>
</feature>
<feature type="region of interest" description="Disordered" evidence="11">
    <location>
        <begin position="198"/>
        <end position="243"/>
    </location>
</feature>
<dbReference type="SUPFAM" id="SSF46774">
    <property type="entry name" value="ARID-like"/>
    <property type="match status" value="1"/>
</dbReference>
<dbReference type="PRINTS" id="PR00156">
    <property type="entry name" value="COPPERBLUE"/>
</dbReference>
<accession>A0A8S1ZWK3</accession>
<dbReference type="SUPFAM" id="SSF47095">
    <property type="entry name" value="HMG-box"/>
    <property type="match status" value="1"/>
</dbReference>
<keyword evidence="4 8" id="KW-0479">Metal-binding</keyword>
<dbReference type="GO" id="GO:0005507">
    <property type="term" value="F:copper ion binding"/>
    <property type="evidence" value="ECO:0007669"/>
    <property type="project" value="UniProtKB-UniRule"/>
</dbReference>
<dbReference type="PANTHER" id="PTHR46691:SF1">
    <property type="entry name" value="AT-RICH INTERACTIVE DOMAIN-CONTAINING PROTEIN 2"/>
    <property type="match status" value="1"/>
</dbReference>
<dbReference type="Pfam" id="PF00505">
    <property type="entry name" value="HMG_box"/>
    <property type="match status" value="1"/>
</dbReference>
<evidence type="ECO:0000256" key="5">
    <source>
        <dbReference type="ARBA" id="ARBA00022982"/>
    </source>
</evidence>
<keyword evidence="5 10" id="KW-0249">Electron transport</keyword>
<feature type="domain" description="HMG box" evidence="12">
    <location>
        <begin position="240"/>
        <end position="307"/>
    </location>
</feature>
<keyword evidence="15" id="KW-1185">Reference proteome</keyword>
<evidence type="ECO:0000256" key="9">
    <source>
        <dbReference type="PROSITE-ProRule" id="PRU00267"/>
    </source>
</evidence>
<keyword evidence="7 10" id="KW-0793">Thylakoid</keyword>
<dbReference type="GO" id="GO:0005634">
    <property type="term" value="C:nucleus"/>
    <property type="evidence" value="ECO:0007669"/>
    <property type="project" value="UniProtKB-UniRule"/>
</dbReference>
<keyword evidence="10" id="KW-0472">Membrane</keyword>
<keyword evidence="9" id="KW-0238">DNA-binding</keyword>
<dbReference type="SMART" id="SM00501">
    <property type="entry name" value="BRIGHT"/>
    <property type="match status" value="1"/>
</dbReference>
<evidence type="ECO:0000313" key="14">
    <source>
        <dbReference type="EMBL" id="CAE5964296.1"/>
    </source>
</evidence>
<evidence type="ECO:0000259" key="12">
    <source>
        <dbReference type="PROSITE" id="PS50118"/>
    </source>
</evidence>
<dbReference type="Proteomes" id="UP000682877">
    <property type="component" value="Chromosome 2"/>
</dbReference>
<gene>
    <name evidence="14" type="ORF">AARE701A_LOCUS5551</name>
</gene>
<evidence type="ECO:0000256" key="11">
    <source>
        <dbReference type="SAM" id="MobiDB-lite"/>
    </source>
</evidence>
<dbReference type="InterPro" id="IPR002387">
    <property type="entry name" value="Plastocyanin"/>
</dbReference>
<dbReference type="PROSITE" id="PS50118">
    <property type="entry name" value="HMG_BOX_2"/>
    <property type="match status" value="1"/>
</dbReference>
<evidence type="ECO:0000256" key="8">
    <source>
        <dbReference type="PIRSR" id="PIRSR602387-1"/>
    </source>
</evidence>
<dbReference type="CDD" id="cd16872">
    <property type="entry name" value="ARID_HMGB9-like"/>
    <property type="match status" value="1"/>
</dbReference>
<dbReference type="Pfam" id="PF00127">
    <property type="entry name" value="Copper-bind"/>
    <property type="match status" value="1"/>
</dbReference>
<dbReference type="InterPro" id="IPR036910">
    <property type="entry name" value="HMG_box_dom_sf"/>
</dbReference>
<dbReference type="InterPro" id="IPR036431">
    <property type="entry name" value="ARID_dom_sf"/>
</dbReference>
<evidence type="ECO:0000256" key="7">
    <source>
        <dbReference type="ARBA" id="ARBA00023078"/>
    </source>
</evidence>
<dbReference type="InterPro" id="IPR009071">
    <property type="entry name" value="HMG_box_dom"/>
</dbReference>
<proteinExistence type="inferred from homology"/>
<evidence type="ECO:0000256" key="1">
    <source>
        <dbReference type="ARBA" id="ARBA00004622"/>
    </source>
</evidence>
<dbReference type="GO" id="GO:0003677">
    <property type="term" value="F:DNA binding"/>
    <property type="evidence" value="ECO:0007669"/>
    <property type="project" value="UniProtKB-UniRule"/>
</dbReference>
<evidence type="ECO:0000313" key="15">
    <source>
        <dbReference type="Proteomes" id="UP000682877"/>
    </source>
</evidence>
<dbReference type="InterPro" id="IPR001606">
    <property type="entry name" value="ARID_dom"/>
</dbReference>
<sequence>MTVTSPAKIKEYPEPLASHEVVVKDSSVFWDTLRRFHSIMSTKFMIPVIGGKELDLHVLYVEVTRRGGYEKVVAEKKWREVGGVFRFSATTTSASFVLRKHYLNLLFHYEQVHLFTARGPLLHPTATFHANPSTSKEMALVEYTPPSIRYNNTHPPSQGSSSFTAIGTIEGKFDCGYLVKVKLGSEILNGVLYHSAQPGPSSSPTADLNGAVVPYVEPGRRRRRLGKRRRSRRREDPNYPKPNRSGYNFFFAEKHCKLKSLYPNKEREFTKIIGESWSNLSTEERMVYQDIGLKDKERYQRELNEYRETLRLKDATVTIPSFTGLKVAVSSKPTTVSTTIRSSSATRTAPKLSVKSSLNDFGVIAVATATSIVLAGNAMAMEVLLGSDDGSLVFVPSEFTVAKGEKIVFKNNAGFPHNVVFDEDEIPSGVDASKISMDEAELLNGAGDSYEVTLTEPGSYGFYCAPHQGAGMVGKLTVK</sequence>
<dbReference type="NCBIfam" id="TIGR02656">
    <property type="entry name" value="cyanin_plasto"/>
    <property type="match status" value="1"/>
</dbReference>
<dbReference type="AlphaFoldDB" id="A0A8S1ZWK3"/>
<comment type="similarity">
    <text evidence="2 10">Belongs to the plastocyanin family.</text>
</comment>
<evidence type="ECO:0000256" key="2">
    <source>
        <dbReference type="ARBA" id="ARBA00005338"/>
    </source>
</evidence>
<evidence type="ECO:0000256" key="6">
    <source>
        <dbReference type="ARBA" id="ARBA00023008"/>
    </source>
</evidence>
<dbReference type="PANTHER" id="PTHR46691">
    <property type="entry name" value="HIGH MOBILITY GROUP B PROTEIN 9"/>
    <property type="match status" value="1"/>
</dbReference>
<dbReference type="PROSITE" id="PS51011">
    <property type="entry name" value="ARID"/>
    <property type="match status" value="1"/>
</dbReference>
<feature type="binding site" evidence="8">
    <location>
        <position position="472"/>
    </location>
    <ligand>
        <name>Cu cation</name>
        <dbReference type="ChEBI" id="CHEBI:23378"/>
    </ligand>
</feature>
<keyword evidence="9" id="KW-0539">Nucleus</keyword>
<dbReference type="CDD" id="cd04219">
    <property type="entry name" value="Plastocyanin"/>
    <property type="match status" value="1"/>
</dbReference>
<dbReference type="CDD" id="cd22009">
    <property type="entry name" value="HMG-box_AtHMGB9-like"/>
    <property type="match status" value="1"/>
</dbReference>
<dbReference type="GO" id="GO:0009535">
    <property type="term" value="C:chloroplast thylakoid membrane"/>
    <property type="evidence" value="ECO:0007669"/>
    <property type="project" value="UniProtKB-SubCell"/>
</dbReference>
<dbReference type="PRINTS" id="PR00157">
    <property type="entry name" value="PLASTOCYANIN"/>
</dbReference>
<comment type="subcellular location">
    <subcellularLocation>
        <location evidence="1 10">Plastid</location>
        <location evidence="1 10">Chloroplast thylakoid membrane</location>
        <topology evidence="1 10">Peripheral membrane protein</topology>
        <orientation evidence="1 10">Lumenal side</orientation>
    </subcellularLocation>
</comment>
<evidence type="ECO:0000256" key="3">
    <source>
        <dbReference type="ARBA" id="ARBA00022448"/>
    </source>
</evidence>
<evidence type="ECO:0000256" key="4">
    <source>
        <dbReference type="ARBA" id="ARBA00022723"/>
    </source>
</evidence>
<organism evidence="14 15">
    <name type="scientific">Arabidopsis arenosa</name>
    <name type="common">Sand rock-cress</name>
    <name type="synonym">Cardaminopsis arenosa</name>
    <dbReference type="NCBI Taxonomy" id="38785"/>
    <lineage>
        <taxon>Eukaryota</taxon>
        <taxon>Viridiplantae</taxon>
        <taxon>Streptophyta</taxon>
        <taxon>Embryophyta</taxon>
        <taxon>Tracheophyta</taxon>
        <taxon>Spermatophyta</taxon>
        <taxon>Magnoliopsida</taxon>
        <taxon>eudicotyledons</taxon>
        <taxon>Gunneridae</taxon>
        <taxon>Pentapetalae</taxon>
        <taxon>rosids</taxon>
        <taxon>malvids</taxon>
        <taxon>Brassicales</taxon>
        <taxon>Brassicaceae</taxon>
        <taxon>Camelineae</taxon>
        <taxon>Arabidopsis</taxon>
    </lineage>
</organism>
<feature type="DNA-binding region" description="HMG box" evidence="9">
    <location>
        <begin position="240"/>
        <end position="307"/>
    </location>
</feature>
<dbReference type="InterPro" id="IPR000923">
    <property type="entry name" value="BlueCu_1"/>
</dbReference>
<dbReference type="SUPFAM" id="SSF49503">
    <property type="entry name" value="Cupredoxins"/>
    <property type="match status" value="1"/>
</dbReference>
<feature type="domain" description="ARID" evidence="13">
    <location>
        <begin position="23"/>
        <end position="114"/>
    </location>
</feature>
<protein>
    <recommendedName>
        <fullName evidence="10">Plastocyanin</fullName>
    </recommendedName>
</protein>
<feature type="binding site" evidence="8">
    <location>
        <position position="417"/>
    </location>
    <ligand>
        <name>Cu cation</name>
        <dbReference type="ChEBI" id="CHEBI:23378"/>
    </ligand>
</feature>
<dbReference type="EMBL" id="LR999452">
    <property type="protein sequence ID" value="CAE5964296.1"/>
    <property type="molecule type" value="Genomic_DNA"/>
</dbReference>
<evidence type="ECO:0000259" key="13">
    <source>
        <dbReference type="PROSITE" id="PS51011"/>
    </source>
</evidence>
<dbReference type="SMART" id="SM01014">
    <property type="entry name" value="ARID"/>
    <property type="match status" value="1"/>
</dbReference>